<dbReference type="RefSeq" id="WP_135870031.1">
    <property type="nucleotide sequence ID" value="NZ_SRSC01000002.1"/>
</dbReference>
<keyword evidence="4" id="KW-0175">Coiled coil</keyword>
<dbReference type="InterPro" id="IPR024478">
    <property type="entry name" value="HlyB_4HB_MCP"/>
</dbReference>
<dbReference type="Pfam" id="PF12729">
    <property type="entry name" value="4HB_MCP_1"/>
    <property type="match status" value="1"/>
</dbReference>
<protein>
    <recommendedName>
        <fullName evidence="7">Methyl-accepting transducer domain-containing protein</fullName>
    </recommendedName>
</protein>
<dbReference type="InterPro" id="IPR004090">
    <property type="entry name" value="Chemotax_Me-accpt_rcpt"/>
</dbReference>
<evidence type="ECO:0000259" key="7">
    <source>
        <dbReference type="PROSITE" id="PS50111"/>
    </source>
</evidence>
<dbReference type="AlphaFoldDB" id="A0A4S1CG64"/>
<keyword evidence="9" id="KW-1185">Reference proteome</keyword>
<feature type="region of interest" description="Disordered" evidence="5">
    <location>
        <begin position="230"/>
        <end position="257"/>
    </location>
</feature>
<dbReference type="GO" id="GO:0006935">
    <property type="term" value="P:chemotaxis"/>
    <property type="evidence" value="ECO:0007669"/>
    <property type="project" value="UniProtKB-KW"/>
</dbReference>
<sequence length="504" mass="54203">MSISKRLFLLLVVAVMGMLGLTIFNEFQTGRVYTAANFGNVNTVPSLVALGRASTAMRNLQTWTLTHVLNTDAGRMAELDRSVQTEKDELEKALKDYDQLLVDDKDRQLLANDRAAVAELYAFTDKILSLSRANKNEEARDYFSHNRSVSKKADDVFEAHLQYNLSMSDKGSKEAVAIKKSSLILAIVSAAVVIAIVVFVALFIIRSVRAVVAEVLDAANNVSSGSLQMSQGAEELSQGATEQASAAEEASSSMEEMSANVRQNADNALQTEKIALKTAADAKESGEAVTNTVQAMKEIAGKISIIEEIARQTNLLALNAAIEAARAGEHGKGFAVVASEVRKLAERSQKAAAEISSLSQASVEVADKAGEMLAEMLPNIQKTSELVQEITASCKEQDTGVQQINKAIQQLDQVIQQNASAAEEMASTSEELSTQADQLQSAILQLTAGEGSGKQGARRRVPPAKPPVRKTPAQTQGKSGSSQKLTYSGADLDMEERDQGFERY</sequence>
<dbReference type="PRINTS" id="PR00260">
    <property type="entry name" value="CHEMTRNSDUCR"/>
</dbReference>
<keyword evidence="1" id="KW-0145">Chemotaxis</keyword>
<dbReference type="SUPFAM" id="SSF58104">
    <property type="entry name" value="Methyl-accepting chemotaxis protein (MCP) signaling domain"/>
    <property type="match status" value="1"/>
</dbReference>
<feature type="transmembrane region" description="Helical" evidence="6">
    <location>
        <begin position="183"/>
        <end position="205"/>
    </location>
</feature>
<dbReference type="PROSITE" id="PS50111">
    <property type="entry name" value="CHEMOTAXIS_TRANSDUC_2"/>
    <property type="match status" value="1"/>
</dbReference>
<dbReference type="Proteomes" id="UP000306416">
    <property type="component" value="Unassembled WGS sequence"/>
</dbReference>
<feature type="compositionally biased region" description="Low complexity" evidence="5">
    <location>
        <begin position="242"/>
        <end position="257"/>
    </location>
</feature>
<dbReference type="EMBL" id="SRSC01000002">
    <property type="protein sequence ID" value="TGU72555.1"/>
    <property type="molecule type" value="Genomic_DNA"/>
</dbReference>
<dbReference type="Gene3D" id="1.10.287.950">
    <property type="entry name" value="Methyl-accepting chemotaxis protein"/>
    <property type="match status" value="1"/>
</dbReference>
<name>A0A4S1CG64_9BACT</name>
<evidence type="ECO:0000256" key="1">
    <source>
        <dbReference type="ARBA" id="ARBA00022500"/>
    </source>
</evidence>
<reference evidence="8 9" key="1">
    <citation type="submission" date="2019-04" db="EMBL/GenBank/DDBJ databases">
        <title>Geobacter oryzae sp. nov., ferric-reducing bacteria isolated from paddy soil.</title>
        <authorList>
            <person name="Xu Z."/>
            <person name="Masuda Y."/>
            <person name="Itoh H."/>
            <person name="Senoo K."/>
        </authorList>
    </citation>
    <scope>NUCLEOTIDE SEQUENCE [LARGE SCALE GENOMIC DNA]</scope>
    <source>
        <strain evidence="8 9">Red111</strain>
    </source>
</reference>
<evidence type="ECO:0000256" key="5">
    <source>
        <dbReference type="SAM" id="MobiDB-lite"/>
    </source>
</evidence>
<dbReference type="GO" id="GO:0007165">
    <property type="term" value="P:signal transduction"/>
    <property type="evidence" value="ECO:0007669"/>
    <property type="project" value="UniProtKB-KW"/>
</dbReference>
<organism evidence="8 9">
    <name type="scientific">Geomonas terrae</name>
    <dbReference type="NCBI Taxonomy" id="2562681"/>
    <lineage>
        <taxon>Bacteria</taxon>
        <taxon>Pseudomonadati</taxon>
        <taxon>Thermodesulfobacteriota</taxon>
        <taxon>Desulfuromonadia</taxon>
        <taxon>Geobacterales</taxon>
        <taxon>Geobacteraceae</taxon>
        <taxon>Geomonas</taxon>
    </lineage>
</organism>
<feature type="transmembrane region" description="Helical" evidence="6">
    <location>
        <begin position="6"/>
        <end position="24"/>
    </location>
</feature>
<keyword evidence="6" id="KW-0812">Transmembrane</keyword>
<keyword evidence="3" id="KW-0807">Transducer</keyword>
<dbReference type="PANTHER" id="PTHR43531">
    <property type="entry name" value="PROTEIN ICFG"/>
    <property type="match status" value="1"/>
</dbReference>
<evidence type="ECO:0000256" key="3">
    <source>
        <dbReference type="PROSITE-ProRule" id="PRU00284"/>
    </source>
</evidence>
<dbReference type="InterPro" id="IPR004089">
    <property type="entry name" value="MCPsignal_dom"/>
</dbReference>
<dbReference type="GO" id="GO:0005886">
    <property type="term" value="C:plasma membrane"/>
    <property type="evidence" value="ECO:0007669"/>
    <property type="project" value="TreeGrafter"/>
</dbReference>
<evidence type="ECO:0000256" key="6">
    <source>
        <dbReference type="SAM" id="Phobius"/>
    </source>
</evidence>
<evidence type="ECO:0000256" key="4">
    <source>
        <dbReference type="SAM" id="Coils"/>
    </source>
</evidence>
<proteinExistence type="inferred from homology"/>
<evidence type="ECO:0000313" key="9">
    <source>
        <dbReference type="Proteomes" id="UP000306416"/>
    </source>
</evidence>
<comment type="caution">
    <text evidence="8">The sequence shown here is derived from an EMBL/GenBank/DDBJ whole genome shotgun (WGS) entry which is preliminary data.</text>
</comment>
<evidence type="ECO:0000313" key="8">
    <source>
        <dbReference type="EMBL" id="TGU72555.1"/>
    </source>
</evidence>
<feature type="coiled-coil region" evidence="4">
    <location>
        <begin position="404"/>
        <end position="442"/>
    </location>
</feature>
<dbReference type="InterPro" id="IPR051310">
    <property type="entry name" value="MCP_chemotaxis"/>
</dbReference>
<feature type="region of interest" description="Disordered" evidence="5">
    <location>
        <begin position="449"/>
        <end position="504"/>
    </location>
</feature>
<dbReference type="GO" id="GO:0004888">
    <property type="term" value="F:transmembrane signaling receptor activity"/>
    <property type="evidence" value="ECO:0007669"/>
    <property type="project" value="InterPro"/>
</dbReference>
<accession>A0A4S1CG64</accession>
<keyword evidence="6" id="KW-0472">Membrane</keyword>
<feature type="domain" description="Methyl-accepting transducer" evidence="7">
    <location>
        <begin position="218"/>
        <end position="433"/>
    </location>
</feature>
<feature type="coiled-coil region" evidence="4">
    <location>
        <begin position="76"/>
        <end position="107"/>
    </location>
</feature>
<comment type="similarity">
    <text evidence="2">Belongs to the methyl-accepting chemotaxis (MCP) protein family.</text>
</comment>
<dbReference type="SMART" id="SM00283">
    <property type="entry name" value="MA"/>
    <property type="match status" value="1"/>
</dbReference>
<evidence type="ECO:0000256" key="2">
    <source>
        <dbReference type="ARBA" id="ARBA00029447"/>
    </source>
</evidence>
<dbReference type="PANTHER" id="PTHR43531:SF11">
    <property type="entry name" value="METHYL-ACCEPTING CHEMOTAXIS PROTEIN 3"/>
    <property type="match status" value="1"/>
</dbReference>
<feature type="compositionally biased region" description="Polar residues" evidence="5">
    <location>
        <begin position="472"/>
        <end position="486"/>
    </location>
</feature>
<keyword evidence="6" id="KW-1133">Transmembrane helix</keyword>
<dbReference type="Pfam" id="PF00015">
    <property type="entry name" value="MCPsignal"/>
    <property type="match status" value="1"/>
</dbReference>
<gene>
    <name evidence="8" type="ORF">E4633_09635</name>
</gene>